<gene>
    <name evidence="2" type="ORF">B6A10_16220</name>
</gene>
<organism evidence="2 3">
    <name type="scientific">Flavobacterium pokkalii</name>
    <dbReference type="NCBI Taxonomy" id="1940408"/>
    <lineage>
        <taxon>Bacteria</taxon>
        <taxon>Pseudomonadati</taxon>
        <taxon>Bacteroidota</taxon>
        <taxon>Flavobacteriia</taxon>
        <taxon>Flavobacteriales</taxon>
        <taxon>Flavobacteriaceae</taxon>
        <taxon>Flavobacterium</taxon>
    </lineage>
</organism>
<sequence length="281" mass="31805">QEPCMKVCTATQSSITSKITVTKQTGVVMCPCEETLFESDFVDIIDVDNLSSPDFNIDGTTVKIKSEDGTYKKPSELNPDSHFDRMALHKYAASLARELNDMNNFFYIASRNGTDLSSENPASTVYPVKFRDGTKGSIITLNSNGGYSKDLDNVNNFKSILKHEIFHVDDNNKIDFKRNLSTHVDVYIKTANHVTYKSTTIDFQKGNAGSFVNYLLNMDRVADKYTQNEILAKIDEYNKNNGRVKIERPQFMFAKGTLSLRVIVDGVYTDYIPYKFIDEPQ</sequence>
<comment type="caution">
    <text evidence="2">The sequence shown here is derived from an EMBL/GenBank/DDBJ whole genome shotgun (WGS) entry which is preliminary data.</text>
</comment>
<proteinExistence type="predicted"/>
<dbReference type="Pfam" id="PF15638">
    <property type="entry name" value="Tox-MPTase2"/>
    <property type="match status" value="1"/>
</dbReference>
<keyword evidence="3" id="KW-1185">Reference proteome</keyword>
<evidence type="ECO:0000313" key="3">
    <source>
        <dbReference type="Proteomes" id="UP000661715"/>
    </source>
</evidence>
<accession>A0ABR7UW09</accession>
<evidence type="ECO:0000313" key="2">
    <source>
        <dbReference type="EMBL" id="MBD0726717.1"/>
    </source>
</evidence>
<dbReference type="RefSeq" id="WP_238929433.1">
    <property type="nucleotide sequence ID" value="NZ_NASZ01000050.1"/>
</dbReference>
<feature type="non-terminal residue" evidence="2">
    <location>
        <position position="1"/>
    </location>
</feature>
<dbReference type="Proteomes" id="UP000661715">
    <property type="component" value="Unassembled WGS sequence"/>
</dbReference>
<evidence type="ECO:0000259" key="1">
    <source>
        <dbReference type="Pfam" id="PF15638"/>
    </source>
</evidence>
<feature type="domain" description="Tox-MPTase2" evidence="1">
    <location>
        <begin position="134"/>
        <end position="241"/>
    </location>
</feature>
<dbReference type="EMBL" id="NASZ01000050">
    <property type="protein sequence ID" value="MBD0726717.1"/>
    <property type="molecule type" value="Genomic_DNA"/>
</dbReference>
<protein>
    <recommendedName>
        <fullName evidence="1">Tox-MPTase2 domain-containing protein</fullName>
    </recommendedName>
</protein>
<reference evidence="2 3" key="1">
    <citation type="journal article" date="2020" name="Microbiol. Res.">
        <title>Flavobacterium pokkalii sp. nov., a novel plant growth promoting native rhizobacteria isolated from pokkali rice grown in coastal saline affected agricultural regions of southern India, Kerala.</title>
        <authorList>
            <person name="Menon R.R."/>
            <person name="Kumari S."/>
            <person name="Viver T."/>
            <person name="Rameshkumar N."/>
        </authorList>
    </citation>
    <scope>NUCLEOTIDE SEQUENCE [LARGE SCALE GENOMIC DNA]</scope>
    <source>
        <strain evidence="2 3">L1I52</strain>
    </source>
</reference>
<dbReference type="InterPro" id="IPR028914">
    <property type="entry name" value="Tox-MPTase2_dom"/>
</dbReference>
<name>A0ABR7UW09_9FLAO</name>